<feature type="domain" description="DUF834" evidence="2">
    <location>
        <begin position="66"/>
        <end position="119"/>
    </location>
</feature>
<organism evidence="3">
    <name type="scientific">Oryza sativa subsp. indica</name>
    <name type="common">Rice</name>
    <dbReference type="NCBI Taxonomy" id="39946"/>
    <lineage>
        <taxon>Eukaryota</taxon>
        <taxon>Viridiplantae</taxon>
        <taxon>Streptophyta</taxon>
        <taxon>Embryophyta</taxon>
        <taxon>Tracheophyta</taxon>
        <taxon>Spermatophyta</taxon>
        <taxon>Magnoliopsida</taxon>
        <taxon>Liliopsida</taxon>
        <taxon>Poales</taxon>
        <taxon>Poaceae</taxon>
        <taxon>BOP clade</taxon>
        <taxon>Oryzoideae</taxon>
        <taxon>Oryzeae</taxon>
        <taxon>Oryzinae</taxon>
        <taxon>Oryza</taxon>
        <taxon>Oryza sativa</taxon>
    </lineage>
</organism>
<feature type="compositionally biased region" description="Basic residues" evidence="1">
    <location>
        <begin position="124"/>
        <end position="140"/>
    </location>
</feature>
<accession>C8TFC8</accession>
<gene>
    <name evidence="3" type="primary">K0116D04.35</name>
    <name evidence="4" type="synonym">K0155C03.6</name>
</gene>
<dbReference type="Pfam" id="PF05754">
    <property type="entry name" value="DUF834"/>
    <property type="match status" value="1"/>
</dbReference>
<evidence type="ECO:0000259" key="2">
    <source>
        <dbReference type="Pfam" id="PF05754"/>
    </source>
</evidence>
<reference evidence="3" key="1">
    <citation type="journal article" date="2009" name="Plant J.">
        <title>Comparative analysis of complete orthologous centromeres from two subspecies of rice reveals rapid variation of centromere organization and structure.</title>
        <authorList>
            <person name="Wu J."/>
            <person name="Fujisawa M."/>
            <person name="Tian Z."/>
            <person name="Yamagata H."/>
            <person name="Kamiya K."/>
            <person name="Shibata M."/>
            <person name="Hosokawa S."/>
            <person name="Ito Y."/>
            <person name="Hamada M."/>
            <person name="Katagiri S."/>
            <person name="Kurita K."/>
            <person name="Yamamoto M."/>
            <person name="Kikuta A."/>
            <person name="Machita K."/>
            <person name="Karasawa W."/>
            <person name="Kanamori H."/>
            <person name="Namiki N."/>
            <person name="Mizuno H."/>
            <person name="Ma J."/>
            <person name="Sasaki T."/>
            <person name="Matsumoto T."/>
        </authorList>
    </citation>
    <scope>NUCLEOTIDE SEQUENCE</scope>
</reference>
<dbReference type="EMBL" id="AP009088">
    <property type="protein sequence ID" value="BAI39850.1"/>
    <property type="molecule type" value="Genomic_DNA"/>
</dbReference>
<proteinExistence type="predicted"/>
<name>C8TFC8_ORYSI</name>
<sequence>MDSPATPVGLSPPLLRLVLCNEPCYTKDGDLAGDWMVGCDFGGQVHVEDDETNPTVLTLEPNDERRRPATRSSGGAASVDGGDGAPVTGDSGEGAAELSHTSAHLTAVTATDGNGGGDGATRPKFGRRRRRTWRRRRRGYGARDTTGEGQTKEEDYGILFIALD</sequence>
<evidence type="ECO:0000256" key="1">
    <source>
        <dbReference type="SAM" id="MobiDB-lite"/>
    </source>
</evidence>
<evidence type="ECO:0000313" key="3">
    <source>
        <dbReference type="EMBL" id="BAI39850.1"/>
    </source>
</evidence>
<feature type="region of interest" description="Disordered" evidence="1">
    <location>
        <begin position="45"/>
        <end position="152"/>
    </location>
</feature>
<protein>
    <submittedName>
        <fullName evidence="3">Uncharacterized protein K0116D04.35</fullName>
    </submittedName>
    <submittedName>
        <fullName evidence="4">Uncharacterized protein K0155C03.6</fullName>
    </submittedName>
</protein>
<dbReference type="AlphaFoldDB" id="C8TFC8"/>
<dbReference type="EMBL" id="AP009090">
    <property type="protein sequence ID" value="BAI39881.1"/>
    <property type="molecule type" value="Genomic_DNA"/>
</dbReference>
<evidence type="ECO:0000313" key="4">
    <source>
        <dbReference type="EMBL" id="BAI39881.1"/>
    </source>
</evidence>
<dbReference type="InterPro" id="IPR008552">
    <property type="entry name" value="DUF834"/>
</dbReference>